<organism evidence="4 5">
    <name type="scientific">Acer yangbiense</name>
    <dbReference type="NCBI Taxonomy" id="1000413"/>
    <lineage>
        <taxon>Eukaryota</taxon>
        <taxon>Viridiplantae</taxon>
        <taxon>Streptophyta</taxon>
        <taxon>Embryophyta</taxon>
        <taxon>Tracheophyta</taxon>
        <taxon>Spermatophyta</taxon>
        <taxon>Magnoliopsida</taxon>
        <taxon>eudicotyledons</taxon>
        <taxon>Gunneridae</taxon>
        <taxon>Pentapetalae</taxon>
        <taxon>rosids</taxon>
        <taxon>malvids</taxon>
        <taxon>Sapindales</taxon>
        <taxon>Sapindaceae</taxon>
        <taxon>Hippocastanoideae</taxon>
        <taxon>Acereae</taxon>
        <taxon>Acer</taxon>
    </lineage>
</organism>
<comment type="similarity">
    <text evidence="1 2">Belongs to the serpin family.</text>
</comment>
<evidence type="ECO:0000256" key="1">
    <source>
        <dbReference type="ARBA" id="ARBA00009500"/>
    </source>
</evidence>
<dbReference type="OrthoDB" id="1063785at2759"/>
<dbReference type="GO" id="GO:0005615">
    <property type="term" value="C:extracellular space"/>
    <property type="evidence" value="ECO:0007669"/>
    <property type="project" value="InterPro"/>
</dbReference>
<dbReference type="InterPro" id="IPR042178">
    <property type="entry name" value="Serpin_sf_1"/>
</dbReference>
<dbReference type="PANTHER" id="PTHR11461">
    <property type="entry name" value="SERINE PROTEASE INHIBITOR, SERPIN"/>
    <property type="match status" value="1"/>
</dbReference>
<dbReference type="GO" id="GO:0004867">
    <property type="term" value="F:serine-type endopeptidase inhibitor activity"/>
    <property type="evidence" value="ECO:0007669"/>
    <property type="project" value="InterPro"/>
</dbReference>
<dbReference type="Gene3D" id="3.30.497.10">
    <property type="entry name" value="Antithrombin, subunit I, domain 2"/>
    <property type="match status" value="2"/>
</dbReference>
<dbReference type="InterPro" id="IPR023796">
    <property type="entry name" value="Serpin_dom"/>
</dbReference>
<keyword evidence="5" id="KW-1185">Reference proteome</keyword>
<dbReference type="Gene3D" id="2.30.39.10">
    <property type="entry name" value="Alpha-1-antitrypsin, domain 1"/>
    <property type="match status" value="1"/>
</dbReference>
<comment type="caution">
    <text evidence="4">The sequence shown here is derived from an EMBL/GenBank/DDBJ whole genome shotgun (WGS) entry which is preliminary data.</text>
</comment>
<dbReference type="InterPro" id="IPR000215">
    <property type="entry name" value="Serpin_fam"/>
</dbReference>
<dbReference type="CDD" id="cd02043">
    <property type="entry name" value="serpinP_plants"/>
    <property type="match status" value="1"/>
</dbReference>
<evidence type="ECO:0000256" key="2">
    <source>
        <dbReference type="RuleBase" id="RU000411"/>
    </source>
</evidence>
<proteinExistence type="inferred from homology"/>
<feature type="domain" description="Serpin" evidence="3">
    <location>
        <begin position="26"/>
        <end position="339"/>
    </location>
</feature>
<evidence type="ECO:0000313" key="4">
    <source>
        <dbReference type="EMBL" id="TXG69387.1"/>
    </source>
</evidence>
<accession>A0A5C7IJ37</accession>
<dbReference type="AlphaFoldDB" id="A0A5C7IJ37"/>
<protein>
    <recommendedName>
        <fullName evidence="3">Serpin domain-containing protein</fullName>
    </recommendedName>
</protein>
<dbReference type="InterPro" id="IPR023795">
    <property type="entry name" value="Serpin_CS"/>
</dbReference>
<sequence length="343" mass="38817">MECLGFTPPTTTTQLNTDFCLQIANHVLLNEISSKVTSNFVISPLSIHVILSLIALGSNGHTLEQLLFFLQSRNVDHLISMSSQMAALASPPNGTHDEDIDAGGPTLSFVNGNEDKTALILANALYFKASWDQSFDISNTKHKDFYLLNGQTVKVPFITNHNYVFHFYGSFDGYNVLKIPYQKGHQDTRQFAMYFFLPNQVNGLENLVNKIKSDSGFFSQQFMLSRVDIPDLWIPRFKFSYEFKAKQTMQELGLELPFDDCKAEIKEMVLDIPDPLYVSEIYHKSYIEVNEEGTEAAASTGAIMMMQQYRSFVANHPFMFMIREETSNIVFFVGAVLNPLSES</sequence>
<reference evidence="5" key="1">
    <citation type="journal article" date="2019" name="Gigascience">
        <title>De novo genome assembly of the endangered Acer yangbiense, a plant species with extremely small populations endemic to Yunnan Province, China.</title>
        <authorList>
            <person name="Yang J."/>
            <person name="Wariss H.M."/>
            <person name="Tao L."/>
            <person name="Zhang R."/>
            <person name="Yun Q."/>
            <person name="Hollingsworth P."/>
            <person name="Dao Z."/>
            <person name="Luo G."/>
            <person name="Guo H."/>
            <person name="Ma Y."/>
            <person name="Sun W."/>
        </authorList>
    </citation>
    <scope>NUCLEOTIDE SEQUENCE [LARGE SCALE GENOMIC DNA]</scope>
    <source>
        <strain evidence="5">cv. Malutang</strain>
    </source>
</reference>
<dbReference type="InterPro" id="IPR036186">
    <property type="entry name" value="Serpin_sf"/>
</dbReference>
<dbReference type="Proteomes" id="UP000323000">
    <property type="component" value="Chromosome 2"/>
</dbReference>
<gene>
    <name evidence="4" type="ORF">EZV62_004322</name>
</gene>
<dbReference type="InterPro" id="IPR042185">
    <property type="entry name" value="Serpin_sf_2"/>
</dbReference>
<dbReference type="SMART" id="SM00093">
    <property type="entry name" value="SERPIN"/>
    <property type="match status" value="1"/>
</dbReference>
<evidence type="ECO:0000259" key="3">
    <source>
        <dbReference type="SMART" id="SM00093"/>
    </source>
</evidence>
<dbReference type="EMBL" id="VAHF01000002">
    <property type="protein sequence ID" value="TXG69387.1"/>
    <property type="molecule type" value="Genomic_DNA"/>
</dbReference>
<name>A0A5C7IJ37_9ROSI</name>
<evidence type="ECO:0000313" key="5">
    <source>
        <dbReference type="Proteomes" id="UP000323000"/>
    </source>
</evidence>
<dbReference type="SUPFAM" id="SSF56574">
    <property type="entry name" value="Serpins"/>
    <property type="match status" value="1"/>
</dbReference>
<dbReference type="Pfam" id="PF00079">
    <property type="entry name" value="Serpin"/>
    <property type="match status" value="2"/>
</dbReference>
<dbReference type="PANTHER" id="PTHR11461:SF340">
    <property type="entry name" value="SERPIN DOMAIN-CONTAINING PROTEIN"/>
    <property type="match status" value="1"/>
</dbReference>
<dbReference type="PROSITE" id="PS00284">
    <property type="entry name" value="SERPIN"/>
    <property type="match status" value="1"/>
</dbReference>